<dbReference type="AlphaFoldDB" id="X6M7G0"/>
<feature type="non-terminal residue" evidence="3">
    <location>
        <position position="1"/>
    </location>
</feature>
<dbReference type="EMBL" id="ASPP01024497">
    <property type="protein sequence ID" value="ETO08970.1"/>
    <property type="molecule type" value="Genomic_DNA"/>
</dbReference>
<feature type="transmembrane region" description="Helical" evidence="2">
    <location>
        <begin position="51"/>
        <end position="70"/>
    </location>
</feature>
<accession>X6M7G0</accession>
<feature type="region of interest" description="Disordered" evidence="1">
    <location>
        <begin position="179"/>
        <end position="209"/>
    </location>
</feature>
<evidence type="ECO:0000256" key="2">
    <source>
        <dbReference type="SAM" id="Phobius"/>
    </source>
</evidence>
<organism evidence="3 4">
    <name type="scientific">Reticulomyxa filosa</name>
    <dbReference type="NCBI Taxonomy" id="46433"/>
    <lineage>
        <taxon>Eukaryota</taxon>
        <taxon>Sar</taxon>
        <taxon>Rhizaria</taxon>
        <taxon>Retaria</taxon>
        <taxon>Foraminifera</taxon>
        <taxon>Monothalamids</taxon>
        <taxon>Reticulomyxidae</taxon>
        <taxon>Reticulomyxa</taxon>
    </lineage>
</organism>
<evidence type="ECO:0000313" key="3">
    <source>
        <dbReference type="EMBL" id="ETO08970.1"/>
    </source>
</evidence>
<proteinExistence type="predicted"/>
<keyword evidence="2" id="KW-0472">Membrane</keyword>
<name>X6M7G0_RETFI</name>
<dbReference type="Proteomes" id="UP000023152">
    <property type="component" value="Unassembled WGS sequence"/>
</dbReference>
<keyword evidence="4" id="KW-1185">Reference proteome</keyword>
<keyword evidence="2" id="KW-1133">Transmembrane helix</keyword>
<reference evidence="3 4" key="1">
    <citation type="journal article" date="2013" name="Curr. Biol.">
        <title>The Genome of the Foraminiferan Reticulomyxa filosa.</title>
        <authorList>
            <person name="Glockner G."/>
            <person name="Hulsmann N."/>
            <person name="Schleicher M."/>
            <person name="Noegel A.A."/>
            <person name="Eichinger L."/>
            <person name="Gallinger C."/>
            <person name="Pawlowski J."/>
            <person name="Sierra R."/>
            <person name="Euteneuer U."/>
            <person name="Pillet L."/>
            <person name="Moustafa A."/>
            <person name="Platzer M."/>
            <person name="Groth M."/>
            <person name="Szafranski K."/>
            <person name="Schliwa M."/>
        </authorList>
    </citation>
    <scope>NUCLEOTIDE SEQUENCE [LARGE SCALE GENOMIC DNA]</scope>
</reference>
<keyword evidence="2" id="KW-0812">Transmembrane</keyword>
<protein>
    <submittedName>
        <fullName evidence="3">Uncharacterized protein</fullName>
    </submittedName>
</protein>
<gene>
    <name evidence="3" type="ORF">RFI_28412</name>
</gene>
<comment type="caution">
    <text evidence="3">The sequence shown here is derived from an EMBL/GenBank/DDBJ whole genome shotgun (WGS) entry which is preliminary data.</text>
</comment>
<sequence>FIEKKNFKLGCCHSETFVSSFQFYSKLFMDSVFLFSLQIGLNFFPFFINDINIFLTSTFLPLYIIVNATLTKRQVTDTQCVTYIFMCTSYVVNCDNTIFFFTKCINYYVDMFRVADQSIIIHAPYIAQIQLIFCLTVAKNNSIHEYELCFNVCILKIQSRNAQFLNNILIDEFRNPNPFPGRNTSDKNDKNVIIDPDDVSNSSGYGKLRGNKQRKHVYLNNLEDGSSKEKELIVVEASEEKIENEGEHAIDKKNSPANELAQSQKKWDEYISEQTKVKEYVSNLDTNTPRTLDDMKYWQYKQGVLQELREKQDKKRKESEELRNFDLLKSGHIAVALRPKNDELTKHALPAHKFDFNNDPTYVDEGVKYLRYWYTKYMNPFANSFLAMTTVCGICCFGIVKYNWIDLIAIIEWYNQLSALHSLHSKITLFFVWIHRLRPYNYKNLNLLSAESNLQALVSLWQPTFLPLLLIAGVYMKCHGEIWEYLRLKKELKTNQDKKFNLKPEIDTLMQLCNKKNRQTSQNHTKLLHEIQLIKLRDKERSKSLQPLRQVVDVFATFQPVLRQQQALSSSKPIWSLSTLTSPTKFAYQCHLIKNLIDKRGVSRGLMMYVAGSSGLNPRMNTHTQQYGLLRLQTRLDEFGRVIPGWQRETSYVYVVPYMLAFLFVPQIADWLTSWGTY</sequence>
<evidence type="ECO:0000256" key="1">
    <source>
        <dbReference type="SAM" id="MobiDB-lite"/>
    </source>
</evidence>
<evidence type="ECO:0000313" key="4">
    <source>
        <dbReference type="Proteomes" id="UP000023152"/>
    </source>
</evidence>